<evidence type="ECO:0000313" key="5">
    <source>
        <dbReference type="Proteomes" id="UP000281741"/>
    </source>
</evidence>
<reference evidence="4 5" key="1">
    <citation type="submission" date="2018-11" db="EMBL/GenBank/DDBJ databases">
        <title>Proposal to divide the Flavobacteriaceae and reorganize its genera based on Amino Acid Identity values calculated from whole genome sequences.</title>
        <authorList>
            <person name="Nicholson A.C."/>
            <person name="Gulvik C.A."/>
            <person name="Whitney A.M."/>
            <person name="Humrighouse B.W."/>
            <person name="Bell M."/>
            <person name="Holmes B."/>
            <person name="Steigerwalt A.G."/>
            <person name="Villarma A."/>
            <person name="Sheth M."/>
            <person name="Batra D."/>
            <person name="Pryor J."/>
            <person name="Bernardet J.-F."/>
            <person name="Hugo C."/>
            <person name="Kampfer P."/>
            <person name="Newman J."/>
            <person name="McQuiston J.R."/>
        </authorList>
    </citation>
    <scope>NUCLEOTIDE SEQUENCE [LARGE SCALE GENOMIC DNA]</scope>
    <source>
        <strain evidence="2 4">G0207</strain>
        <strain evidence="3 5">H5143</strain>
    </source>
</reference>
<dbReference type="EMBL" id="CP033912">
    <property type="protein sequence ID" value="AZA95366.1"/>
    <property type="molecule type" value="Genomic_DNA"/>
</dbReference>
<feature type="region of interest" description="Disordered" evidence="1">
    <location>
        <begin position="28"/>
        <end position="47"/>
    </location>
</feature>
<gene>
    <name evidence="2" type="ORF">EG349_09175</name>
    <name evidence="3" type="ORF">EG353_07250</name>
</gene>
<evidence type="ECO:0000313" key="2">
    <source>
        <dbReference type="EMBL" id="AZA86940.1"/>
    </source>
</evidence>
<dbReference type="EMBL" id="CP033915">
    <property type="protein sequence ID" value="AZA86940.1"/>
    <property type="molecule type" value="Genomic_DNA"/>
</dbReference>
<organism evidence="2 4">
    <name type="scientific">Chryseobacterium shandongense</name>
    <dbReference type="NCBI Taxonomy" id="1493872"/>
    <lineage>
        <taxon>Bacteria</taxon>
        <taxon>Pseudomonadati</taxon>
        <taxon>Bacteroidota</taxon>
        <taxon>Flavobacteriia</taxon>
        <taxon>Flavobacteriales</taxon>
        <taxon>Weeksellaceae</taxon>
        <taxon>Chryseobacterium group</taxon>
        <taxon>Chryseobacterium</taxon>
    </lineage>
</organism>
<accession>A0AAD0YCQ0</accession>
<evidence type="ECO:0000313" key="4">
    <source>
        <dbReference type="Proteomes" id="UP000274073"/>
    </source>
</evidence>
<dbReference type="Proteomes" id="UP000274073">
    <property type="component" value="Chromosome"/>
</dbReference>
<protein>
    <submittedName>
        <fullName evidence="2">Uncharacterized protein</fullName>
    </submittedName>
</protein>
<dbReference type="RefSeq" id="WP_123854341.1">
    <property type="nucleotide sequence ID" value="NZ_CP033912.1"/>
</dbReference>
<dbReference type="Proteomes" id="UP000281741">
    <property type="component" value="Chromosome"/>
</dbReference>
<proteinExistence type="predicted"/>
<evidence type="ECO:0000313" key="3">
    <source>
        <dbReference type="EMBL" id="AZA95366.1"/>
    </source>
</evidence>
<name>A0AAD0YCQ0_9FLAO</name>
<sequence>MKKQNEKTLKKLSLKKLQMISITNLGKIKGGDGDTGGNNTGDLGQDTSIQSLADMNFKIK</sequence>
<dbReference type="AlphaFoldDB" id="A0AAD0YCQ0"/>
<keyword evidence="5" id="KW-1185">Reference proteome</keyword>
<evidence type="ECO:0000256" key="1">
    <source>
        <dbReference type="SAM" id="MobiDB-lite"/>
    </source>
</evidence>